<comment type="caution">
    <text evidence="1">The sequence shown here is derived from an EMBL/GenBank/DDBJ whole genome shotgun (WGS) entry which is preliminary data.</text>
</comment>
<dbReference type="PATRIC" id="fig|1203610.3.peg.3751"/>
<reference evidence="1 2" key="1">
    <citation type="submission" date="2013-04" db="EMBL/GenBank/DDBJ databases">
        <title>The Genome Sequence of Parabacteroides gordonii DSM 23371.</title>
        <authorList>
            <consortium name="The Broad Institute Genomics Platform"/>
            <person name="Earl A."/>
            <person name="Ward D."/>
            <person name="Feldgarden M."/>
            <person name="Gevers D."/>
            <person name="Martens E."/>
            <person name="Sakamoto M."/>
            <person name="Benno Y."/>
            <person name="Suzuki N."/>
            <person name="Matsunaga N."/>
            <person name="Koshihara K."/>
            <person name="Seki M."/>
            <person name="Komiya H."/>
            <person name="Walker B."/>
            <person name="Young S."/>
            <person name="Zeng Q."/>
            <person name="Gargeya S."/>
            <person name="Fitzgerald M."/>
            <person name="Haas B."/>
            <person name="Abouelleil A."/>
            <person name="Allen A.W."/>
            <person name="Alvarado L."/>
            <person name="Arachchi H.M."/>
            <person name="Berlin A.M."/>
            <person name="Chapman S.B."/>
            <person name="Gainer-Dewar J."/>
            <person name="Goldberg J."/>
            <person name="Griggs A."/>
            <person name="Gujja S."/>
            <person name="Hansen M."/>
            <person name="Howarth C."/>
            <person name="Imamovic A."/>
            <person name="Ireland A."/>
            <person name="Larimer J."/>
            <person name="McCowan C."/>
            <person name="Murphy C."/>
            <person name="Pearson M."/>
            <person name="Poon T.W."/>
            <person name="Priest M."/>
            <person name="Roberts A."/>
            <person name="Saif S."/>
            <person name="Shea T."/>
            <person name="Sisk P."/>
            <person name="Sykes S."/>
            <person name="Wortman J."/>
            <person name="Nusbaum C."/>
            <person name="Birren B."/>
        </authorList>
    </citation>
    <scope>NUCLEOTIDE SEQUENCE [LARGE SCALE GENOMIC DNA]</scope>
    <source>
        <strain evidence="1 2">MS-1</strain>
    </source>
</reference>
<keyword evidence="2" id="KW-1185">Reference proteome</keyword>
<accession>A0A0F5J9D1</accession>
<organism evidence="1 2">
    <name type="scientific">Parabacteroides gordonii MS-1 = DSM 23371</name>
    <dbReference type="NCBI Taxonomy" id="1203610"/>
    <lineage>
        <taxon>Bacteria</taxon>
        <taxon>Pseudomonadati</taxon>
        <taxon>Bacteroidota</taxon>
        <taxon>Bacteroidia</taxon>
        <taxon>Bacteroidales</taxon>
        <taxon>Tannerellaceae</taxon>
        <taxon>Parabacteroides</taxon>
    </lineage>
</organism>
<gene>
    <name evidence="1" type="ORF">HMPREF1536_03681</name>
</gene>
<evidence type="ECO:0000313" key="1">
    <source>
        <dbReference type="EMBL" id="KKB54100.1"/>
    </source>
</evidence>
<dbReference type="Proteomes" id="UP000033035">
    <property type="component" value="Unassembled WGS sequence"/>
</dbReference>
<evidence type="ECO:0000313" key="2">
    <source>
        <dbReference type="Proteomes" id="UP000033035"/>
    </source>
</evidence>
<protein>
    <recommendedName>
        <fullName evidence="3">DUF4248 domain-containing protein</fullName>
    </recommendedName>
</protein>
<evidence type="ECO:0008006" key="3">
    <source>
        <dbReference type="Google" id="ProtNLM"/>
    </source>
</evidence>
<dbReference type="Pfam" id="PF14053">
    <property type="entry name" value="DUF4248"/>
    <property type="match status" value="1"/>
</dbReference>
<proteinExistence type="predicted"/>
<name>A0A0F5J9D1_9BACT</name>
<dbReference type="InterPro" id="IPR025342">
    <property type="entry name" value="DUF4248"/>
</dbReference>
<dbReference type="HOGENOM" id="CLU_152545_3_1_10"/>
<dbReference type="AlphaFoldDB" id="A0A0F5J9D1"/>
<dbReference type="EMBL" id="AQHW01000017">
    <property type="protein sequence ID" value="KKB54100.1"/>
    <property type="molecule type" value="Genomic_DNA"/>
</dbReference>
<sequence>MKPTTYSMKELSAMYFPHSSIRSAGVQLKRWFVYNKPLMQALTDAGYYNGQKILTPKQVTLVFDYLGEP</sequence>
<dbReference type="STRING" id="1203610.HMPREF1536_03681"/>